<feature type="domain" description="Glycosyl transferase family 1" evidence="1">
    <location>
        <begin position="190"/>
        <end position="347"/>
    </location>
</feature>
<dbReference type="CDD" id="cd03808">
    <property type="entry name" value="GT4_CapM-like"/>
    <property type="match status" value="1"/>
</dbReference>
<dbReference type="InterPro" id="IPR050194">
    <property type="entry name" value="Glycosyltransferase_grp1"/>
</dbReference>
<comment type="caution">
    <text evidence="3">The sequence shown here is derived from an EMBL/GenBank/DDBJ whole genome shotgun (WGS) entry which is preliminary data.</text>
</comment>
<evidence type="ECO:0000313" key="3">
    <source>
        <dbReference type="EMBL" id="MBX0296641.1"/>
    </source>
</evidence>
<dbReference type="Pfam" id="PF00534">
    <property type="entry name" value="Glycos_transf_1"/>
    <property type="match status" value="1"/>
</dbReference>
<dbReference type="PANTHER" id="PTHR45947:SF3">
    <property type="entry name" value="SULFOQUINOVOSYL TRANSFERASE SQD2"/>
    <property type="match status" value="1"/>
</dbReference>
<name>A0AAW4PFH8_9EURY</name>
<dbReference type="Proteomes" id="UP001430455">
    <property type="component" value="Unassembled WGS sequence"/>
</dbReference>
<sequence length="374" mass="40313">MSDTRPRVFHLITRLLKGGAEGVVLDIALGLEDYQFTVGCGASYDDDQLAHLHENGVDTEVFSLIRHYNPVTGVPAVLSVANYLQNHEFDIVHTHSTEAGIIGRFAASLAGVPNVVHTVHGVPFTDDRNTLLNRFVLGCERSAASRTDRILTNADVIADEYLERGIGSPEQYTTVYIGTDLETFQDAEPATDLPGSRPRVVMIGRLAEGKGFDILLDSVASMSHENLSVCLVGDGPLRESLAEQIRNRGLSDTVFLTGFRTDIPNVLAASDILVLPSFREGTPRVITEAMASGLPVVATDIAGIPEQVENGETGYLIPTGDPNALADRLEELLANSELRAQMGARGADRAKQFSTDAMLDDVAAAYDTLLKDPN</sequence>
<dbReference type="Gene3D" id="3.40.50.2000">
    <property type="entry name" value="Glycogen Phosphorylase B"/>
    <property type="match status" value="2"/>
</dbReference>
<evidence type="ECO:0000313" key="4">
    <source>
        <dbReference type="Proteomes" id="UP001430455"/>
    </source>
</evidence>
<proteinExistence type="predicted"/>
<dbReference type="InterPro" id="IPR028098">
    <property type="entry name" value="Glyco_trans_4-like_N"/>
</dbReference>
<gene>
    <name evidence="3" type="ORF">EGH23_17325</name>
</gene>
<dbReference type="RefSeq" id="WP_220581234.1">
    <property type="nucleotide sequence ID" value="NZ_RKLT01000009.1"/>
</dbReference>
<dbReference type="Pfam" id="PF13579">
    <property type="entry name" value="Glyco_trans_4_4"/>
    <property type="match status" value="1"/>
</dbReference>
<feature type="domain" description="Glycosyltransferase subfamily 4-like N-terminal" evidence="2">
    <location>
        <begin position="18"/>
        <end position="176"/>
    </location>
</feature>
<protein>
    <submittedName>
        <fullName evidence="3">Glycosyltransferase family 4 protein</fullName>
    </submittedName>
</protein>
<dbReference type="SUPFAM" id="SSF53756">
    <property type="entry name" value="UDP-Glycosyltransferase/glycogen phosphorylase"/>
    <property type="match status" value="1"/>
</dbReference>
<keyword evidence="4" id="KW-1185">Reference proteome</keyword>
<evidence type="ECO:0000259" key="1">
    <source>
        <dbReference type="Pfam" id="PF00534"/>
    </source>
</evidence>
<dbReference type="AlphaFoldDB" id="A0AAW4PFH8"/>
<dbReference type="EMBL" id="RKLT01000009">
    <property type="protein sequence ID" value="MBX0296641.1"/>
    <property type="molecule type" value="Genomic_DNA"/>
</dbReference>
<dbReference type="GO" id="GO:0016757">
    <property type="term" value="F:glycosyltransferase activity"/>
    <property type="evidence" value="ECO:0007669"/>
    <property type="project" value="InterPro"/>
</dbReference>
<dbReference type="InterPro" id="IPR001296">
    <property type="entry name" value="Glyco_trans_1"/>
</dbReference>
<accession>A0AAW4PFH8</accession>
<dbReference type="PANTHER" id="PTHR45947">
    <property type="entry name" value="SULFOQUINOVOSYL TRANSFERASE SQD2"/>
    <property type="match status" value="1"/>
</dbReference>
<organism evidence="3 4">
    <name type="scientific">Haloarcula nitratireducens</name>
    <dbReference type="NCBI Taxonomy" id="2487749"/>
    <lineage>
        <taxon>Archaea</taxon>
        <taxon>Methanobacteriati</taxon>
        <taxon>Methanobacteriota</taxon>
        <taxon>Stenosarchaea group</taxon>
        <taxon>Halobacteria</taxon>
        <taxon>Halobacteriales</taxon>
        <taxon>Haloarculaceae</taxon>
        <taxon>Haloarcula</taxon>
    </lineage>
</organism>
<reference evidence="3 4" key="1">
    <citation type="submission" date="2021-06" db="EMBL/GenBank/DDBJ databases">
        <title>Halomicroarcula sp. a new haloarchaeum isolated from saline soil.</title>
        <authorList>
            <person name="Duran-Viseras A."/>
            <person name="Sanchez-Porro C."/>
            <person name="Ventosa A."/>
        </authorList>
    </citation>
    <scope>NUCLEOTIDE SEQUENCE [LARGE SCALE GENOMIC DNA]</scope>
    <source>
        <strain evidence="3 4">F27</strain>
    </source>
</reference>
<evidence type="ECO:0000259" key="2">
    <source>
        <dbReference type="Pfam" id="PF13579"/>
    </source>
</evidence>